<feature type="coiled-coil region" evidence="1">
    <location>
        <begin position="264"/>
        <end position="324"/>
    </location>
</feature>
<dbReference type="PANTHER" id="PTHR47843">
    <property type="entry name" value="BTB DOMAIN-CONTAINING PROTEIN-RELATED"/>
    <property type="match status" value="1"/>
</dbReference>
<dbReference type="EMBL" id="LT854262">
    <property type="protein sequence ID" value="SMR59219.1"/>
    <property type="molecule type" value="Genomic_DNA"/>
</dbReference>
<dbReference type="InterPro" id="IPR000210">
    <property type="entry name" value="BTB/POZ_dom"/>
</dbReference>
<dbReference type="Proteomes" id="UP000245764">
    <property type="component" value="Chromosome 10"/>
</dbReference>
<evidence type="ECO:0000313" key="4">
    <source>
        <dbReference type="Proteomes" id="UP000245764"/>
    </source>
</evidence>
<name>A0A2H1H083_ZYMTR</name>
<proteinExistence type="predicted"/>
<evidence type="ECO:0000256" key="1">
    <source>
        <dbReference type="SAM" id="Coils"/>
    </source>
</evidence>
<dbReference type="SMART" id="SM00225">
    <property type="entry name" value="BTB"/>
    <property type="match status" value="1"/>
</dbReference>
<feature type="domain" description="BTB" evidence="2">
    <location>
        <begin position="20"/>
        <end position="87"/>
    </location>
</feature>
<keyword evidence="1" id="KW-0175">Coiled coil</keyword>
<dbReference type="Gene3D" id="3.30.710.10">
    <property type="entry name" value="Potassium Channel Kv1.1, Chain A"/>
    <property type="match status" value="1"/>
</dbReference>
<reference evidence="4" key="1">
    <citation type="submission" date="2017-05" db="EMBL/GenBank/DDBJ databases">
        <authorList>
            <person name="Song R."/>
            <person name="Chenine A.L."/>
            <person name="Ruprecht R.M."/>
        </authorList>
    </citation>
    <scope>NUCLEOTIDE SEQUENCE [LARGE SCALE GENOMIC DNA]</scope>
</reference>
<dbReference type="PROSITE" id="PS50097">
    <property type="entry name" value="BTB"/>
    <property type="match status" value="1"/>
</dbReference>
<dbReference type="SUPFAM" id="SSF54695">
    <property type="entry name" value="POZ domain"/>
    <property type="match status" value="1"/>
</dbReference>
<dbReference type="AlphaFoldDB" id="A0A2H1H083"/>
<evidence type="ECO:0000259" key="2">
    <source>
        <dbReference type="PROSITE" id="PS50097"/>
    </source>
</evidence>
<sequence>MTIQFLTDATTRLSLDQRYADLELHCGGQTFKVHRAVVCSASAVMATECDGGDKHDGITVVSLDHISAKSMNSMLQFMYHGTYSLDEAVTISTARQSEVSANKPWTASEKIEEGSSKDILLAHAQVGNLAASYQLPELEILAQERFGAARRKGIVLDPEDMIELASEVYTQALSGTDGLRAVILEMILEHADKYLNDCGFIDCIMKDEGLQDLAMDILASVAIRHTEQSGEVQACQHEILALKKAADVARTATSSVDSELQKKEKVHDTTMKQLESDIKRLESEMAAKEKASNALLKEETTTIKREYEERIMRIKQQSKDQDRLRCDQITDAAKKLTQANGSLASTKTELKALRTAHAVSEAKVSDLQEQVRNGEESLSEAMRRDSRNKAMVQEALTRMKERDKAEDRKSREEIANVYSSLAKANADLAIAHAQIDTLKSAQAAAKLQAMTSEQTIYQLRQQATNWNQALAVVAAPPNLDLWRARVSELEDEVALQKAVVNQIIDINAIRRCRNRQQCRSHDFYYNLERDPEAPNGYQARCVYCRTRHWAKNNVIL</sequence>
<feature type="coiled-coil region" evidence="1">
    <location>
        <begin position="350"/>
        <end position="384"/>
    </location>
</feature>
<organism evidence="3 4">
    <name type="scientific">Zymoseptoria tritici ST99CH_1E4</name>
    <dbReference type="NCBI Taxonomy" id="1276532"/>
    <lineage>
        <taxon>Eukaryota</taxon>
        <taxon>Fungi</taxon>
        <taxon>Dikarya</taxon>
        <taxon>Ascomycota</taxon>
        <taxon>Pezizomycotina</taxon>
        <taxon>Dothideomycetes</taxon>
        <taxon>Dothideomycetidae</taxon>
        <taxon>Mycosphaerellales</taxon>
        <taxon>Mycosphaerellaceae</taxon>
        <taxon>Zymoseptoria</taxon>
    </lineage>
</organism>
<dbReference type="PANTHER" id="PTHR47843:SF5">
    <property type="entry name" value="BTB_POZ DOMAIN PROTEIN"/>
    <property type="match status" value="1"/>
</dbReference>
<protein>
    <recommendedName>
        <fullName evidence="2">BTB domain-containing protein</fullName>
    </recommendedName>
</protein>
<dbReference type="InterPro" id="IPR011333">
    <property type="entry name" value="SKP1/BTB/POZ_sf"/>
</dbReference>
<gene>
    <name evidence="3" type="ORF">ZT1E4_G9954</name>
</gene>
<dbReference type="CDD" id="cd18186">
    <property type="entry name" value="BTB_POZ_ZBTB_KLHL-like"/>
    <property type="match status" value="1"/>
</dbReference>
<dbReference type="Pfam" id="PF00651">
    <property type="entry name" value="BTB"/>
    <property type="match status" value="1"/>
</dbReference>
<accession>A0A2H1H083</accession>
<evidence type="ECO:0000313" key="3">
    <source>
        <dbReference type="EMBL" id="SMR59219.1"/>
    </source>
</evidence>